<dbReference type="SUPFAM" id="SSF47240">
    <property type="entry name" value="Ferritin-like"/>
    <property type="match status" value="1"/>
</dbReference>
<keyword evidence="3" id="KW-1185">Reference proteome</keyword>
<evidence type="ECO:0000256" key="1">
    <source>
        <dbReference type="SAM" id="MobiDB-lite"/>
    </source>
</evidence>
<dbReference type="Pfam" id="PF05974">
    <property type="entry name" value="DUF892"/>
    <property type="match status" value="1"/>
</dbReference>
<name>A0A5B8V4T7_9BACT</name>
<dbReference type="InterPro" id="IPR009078">
    <property type="entry name" value="Ferritin-like_SF"/>
</dbReference>
<evidence type="ECO:0000313" key="3">
    <source>
        <dbReference type="Proteomes" id="UP000321533"/>
    </source>
</evidence>
<feature type="region of interest" description="Disordered" evidence="1">
    <location>
        <begin position="1"/>
        <end position="23"/>
    </location>
</feature>
<dbReference type="AlphaFoldDB" id="A0A5B8V4T7"/>
<dbReference type="PANTHER" id="PTHR30565:SF9">
    <property type="entry name" value="PROTEIN YCIF"/>
    <property type="match status" value="1"/>
</dbReference>
<dbReference type="KEGG" id="pgin:FRZ67_04010"/>
<evidence type="ECO:0000313" key="2">
    <source>
        <dbReference type="EMBL" id="QEC66497.1"/>
    </source>
</evidence>
<accession>A0A5B8V4T7</accession>
<dbReference type="RefSeq" id="WP_147188297.1">
    <property type="nucleotide sequence ID" value="NZ_CP042435.1"/>
</dbReference>
<dbReference type="Proteomes" id="UP000321533">
    <property type="component" value="Chromosome"/>
</dbReference>
<gene>
    <name evidence="2" type="ORF">FRZ67_04010</name>
</gene>
<dbReference type="EMBL" id="CP042435">
    <property type="protein sequence ID" value="QEC66497.1"/>
    <property type="molecule type" value="Genomic_DNA"/>
</dbReference>
<dbReference type="InterPro" id="IPR010287">
    <property type="entry name" value="DUF892_YciF-like"/>
</dbReference>
<dbReference type="InterPro" id="IPR047114">
    <property type="entry name" value="YciF"/>
</dbReference>
<dbReference type="PANTHER" id="PTHR30565">
    <property type="entry name" value="PROTEIN YCIF"/>
    <property type="match status" value="1"/>
</dbReference>
<sequence length="189" mass="20871">MEKSTSKKTPAKKSTGNTAKTTPEMSPVLHQFFLDELKDIYWAEKHLTKAIPKMQKAATSEELANAFADHLKATEGHVSRLEQAFELLGEKAVAKKCDAMEGIVKEGESIIEDTEEGTSTRDVGLILAAQKVEHYEIATYGGLHQLALTMGHNDVAEILEQTLSEEKEADQLLTDIAENNVNYAANREQ</sequence>
<protein>
    <submittedName>
        <fullName evidence="2">Ferritin-like domain-containing protein</fullName>
    </submittedName>
</protein>
<dbReference type="Gene3D" id="1.20.1260.10">
    <property type="match status" value="1"/>
</dbReference>
<dbReference type="OrthoDB" id="9795056at2"/>
<reference evidence="2 3" key="1">
    <citation type="journal article" date="2016" name="Int. J. Syst. Evol. Microbiol.">
        <title>Panacibacter ginsenosidivorans gen. nov., sp. nov., with ginsenoside converting activity isolated from soil of a ginseng field.</title>
        <authorList>
            <person name="Siddiqi M.Z."/>
            <person name="Muhammad Shafi S."/>
            <person name="Choi K.D."/>
            <person name="Im W.T."/>
        </authorList>
    </citation>
    <scope>NUCLEOTIDE SEQUENCE [LARGE SCALE GENOMIC DNA]</scope>
    <source>
        <strain evidence="2 3">Gsoil1550</strain>
    </source>
</reference>
<dbReference type="CDD" id="cd07909">
    <property type="entry name" value="YciF"/>
    <property type="match status" value="1"/>
</dbReference>
<organism evidence="2 3">
    <name type="scientific">Panacibacter ginsenosidivorans</name>
    <dbReference type="NCBI Taxonomy" id="1813871"/>
    <lineage>
        <taxon>Bacteria</taxon>
        <taxon>Pseudomonadati</taxon>
        <taxon>Bacteroidota</taxon>
        <taxon>Chitinophagia</taxon>
        <taxon>Chitinophagales</taxon>
        <taxon>Chitinophagaceae</taxon>
        <taxon>Panacibacter</taxon>
    </lineage>
</organism>
<proteinExistence type="predicted"/>
<dbReference type="InterPro" id="IPR012347">
    <property type="entry name" value="Ferritin-like"/>
</dbReference>